<evidence type="ECO:0000313" key="3">
    <source>
        <dbReference type="Proteomes" id="UP001168537"/>
    </source>
</evidence>
<name>A0ABT8EZB4_9ACTN</name>
<evidence type="ECO:0008006" key="4">
    <source>
        <dbReference type="Google" id="ProtNLM"/>
    </source>
</evidence>
<feature type="region of interest" description="Disordered" evidence="1">
    <location>
        <begin position="74"/>
        <end position="104"/>
    </location>
</feature>
<organism evidence="2 3">
    <name type="scientific">Nocardioides abyssi</name>
    <dbReference type="NCBI Taxonomy" id="3058370"/>
    <lineage>
        <taxon>Bacteria</taxon>
        <taxon>Bacillati</taxon>
        <taxon>Actinomycetota</taxon>
        <taxon>Actinomycetes</taxon>
        <taxon>Propionibacteriales</taxon>
        <taxon>Nocardioidaceae</taxon>
        <taxon>Nocardioides</taxon>
    </lineage>
</organism>
<comment type="caution">
    <text evidence="2">The sequence shown here is derived from an EMBL/GenBank/DDBJ whole genome shotgun (WGS) entry which is preliminary data.</text>
</comment>
<sequence>MSPSTPVPAGTSTSISNDADHRYLQDARAALRRAIPLTDSVLRGPADPETRALASDALGEQTAQLAAIVSWLDEHPLPGTPGPAALGGGSESGSGSGSGTDARAGTALTFTDRLAAESRAAIDAARAEMVSGLSRRARAIAEESVRFHCRRIAALEPTGTTSAPGPEVVAHSRG</sequence>
<evidence type="ECO:0000313" key="2">
    <source>
        <dbReference type="EMBL" id="MDN4163502.1"/>
    </source>
</evidence>
<protein>
    <recommendedName>
        <fullName evidence="4">DUF305 domain-containing protein</fullName>
    </recommendedName>
</protein>
<keyword evidence="3" id="KW-1185">Reference proteome</keyword>
<dbReference type="Gene3D" id="1.20.1260.10">
    <property type="match status" value="1"/>
</dbReference>
<reference evidence="2" key="1">
    <citation type="submission" date="2023-06" db="EMBL/GenBank/DDBJ databases">
        <title>Draft genome sequence of Nocardioides sp. SOB72.</title>
        <authorList>
            <person name="Zhang G."/>
        </authorList>
    </citation>
    <scope>NUCLEOTIDE SEQUENCE</scope>
    <source>
        <strain evidence="2">SOB72</strain>
    </source>
</reference>
<feature type="compositionally biased region" description="Gly residues" evidence="1">
    <location>
        <begin position="85"/>
        <end position="98"/>
    </location>
</feature>
<dbReference type="InterPro" id="IPR012347">
    <property type="entry name" value="Ferritin-like"/>
</dbReference>
<proteinExistence type="predicted"/>
<evidence type="ECO:0000256" key="1">
    <source>
        <dbReference type="SAM" id="MobiDB-lite"/>
    </source>
</evidence>
<dbReference type="EMBL" id="JAUHJR010000014">
    <property type="protein sequence ID" value="MDN4163502.1"/>
    <property type="molecule type" value="Genomic_DNA"/>
</dbReference>
<dbReference type="Proteomes" id="UP001168537">
    <property type="component" value="Unassembled WGS sequence"/>
</dbReference>
<dbReference type="RefSeq" id="WP_300962817.1">
    <property type="nucleotide sequence ID" value="NZ_JAUHJR010000014.1"/>
</dbReference>
<accession>A0ABT8EZB4</accession>
<gene>
    <name evidence="2" type="ORF">QWY29_19185</name>
</gene>